<dbReference type="RefSeq" id="WP_367990817.1">
    <property type="nucleotide sequence ID" value="NZ_JBFPJR010000001.1"/>
</dbReference>
<gene>
    <name evidence="3" type="ORF">AB3X52_00920</name>
</gene>
<feature type="domain" description="DUF6457" evidence="2">
    <location>
        <begin position="2"/>
        <end position="79"/>
    </location>
</feature>
<organism evidence="3 4">
    <name type="scientific">Nocardioides eburneus</name>
    <dbReference type="NCBI Taxonomy" id="3231482"/>
    <lineage>
        <taxon>Bacteria</taxon>
        <taxon>Bacillati</taxon>
        <taxon>Actinomycetota</taxon>
        <taxon>Actinomycetes</taxon>
        <taxon>Propionibacteriales</taxon>
        <taxon>Nocardioidaceae</taxon>
        <taxon>Nocardioides</taxon>
    </lineage>
</organism>
<dbReference type="EMBL" id="JBFPJR010000001">
    <property type="protein sequence ID" value="MEX0426161.1"/>
    <property type="molecule type" value="Genomic_DNA"/>
</dbReference>
<evidence type="ECO:0000313" key="3">
    <source>
        <dbReference type="EMBL" id="MEX0426161.1"/>
    </source>
</evidence>
<evidence type="ECO:0000313" key="4">
    <source>
        <dbReference type="Proteomes" id="UP001556631"/>
    </source>
</evidence>
<sequence>MNLHDWIDEVCDTLDVDAEIDEGLVLDLTKTVADNVQRPAAPVTAYLLGFAAGAGELDPDGIERLAARVQTLAEGWDRPATVPEPRASDDDGESEADPVPDDVVHDFEEDLEDAEVD</sequence>
<dbReference type="Proteomes" id="UP001556631">
    <property type="component" value="Unassembled WGS sequence"/>
</dbReference>
<keyword evidence="4" id="KW-1185">Reference proteome</keyword>
<dbReference type="InterPro" id="IPR045598">
    <property type="entry name" value="DUF6457"/>
</dbReference>
<proteinExistence type="predicted"/>
<protein>
    <submittedName>
        <fullName evidence="3">DUF6457 domain-containing protein</fullName>
    </submittedName>
</protein>
<evidence type="ECO:0000256" key="1">
    <source>
        <dbReference type="SAM" id="MobiDB-lite"/>
    </source>
</evidence>
<comment type="caution">
    <text evidence="3">The sequence shown here is derived from an EMBL/GenBank/DDBJ whole genome shotgun (WGS) entry which is preliminary data.</text>
</comment>
<name>A0ABV3ST91_9ACTN</name>
<feature type="region of interest" description="Disordered" evidence="1">
    <location>
        <begin position="74"/>
        <end position="117"/>
    </location>
</feature>
<feature type="compositionally biased region" description="Acidic residues" evidence="1">
    <location>
        <begin position="107"/>
        <end position="117"/>
    </location>
</feature>
<reference evidence="3 4" key="1">
    <citation type="submission" date="2024-07" db="EMBL/GenBank/DDBJ databases">
        <authorList>
            <person name="Lee S."/>
            <person name="Kang M."/>
        </authorList>
    </citation>
    <scope>NUCLEOTIDE SEQUENCE [LARGE SCALE GENOMIC DNA]</scope>
    <source>
        <strain evidence="3 4">DS6</strain>
    </source>
</reference>
<dbReference type="Pfam" id="PF20058">
    <property type="entry name" value="DUF6457"/>
    <property type="match status" value="1"/>
</dbReference>
<accession>A0ABV3ST91</accession>
<feature type="compositionally biased region" description="Acidic residues" evidence="1">
    <location>
        <begin position="90"/>
        <end position="100"/>
    </location>
</feature>
<evidence type="ECO:0000259" key="2">
    <source>
        <dbReference type="Pfam" id="PF20058"/>
    </source>
</evidence>